<reference evidence="2" key="2">
    <citation type="submission" date="2015-06" db="UniProtKB">
        <authorList>
            <consortium name="EnsemblPlants"/>
        </authorList>
    </citation>
    <scope>IDENTIFICATION</scope>
    <source>
        <strain evidence="2">DM1-3 516 R44</strain>
    </source>
</reference>
<name>M1DPM4_SOLTU</name>
<accession>M1DPM4</accession>
<feature type="compositionally biased region" description="Basic and acidic residues" evidence="1">
    <location>
        <begin position="86"/>
        <end position="95"/>
    </location>
</feature>
<keyword evidence="3" id="KW-1185">Reference proteome</keyword>
<dbReference type="EnsemblPlants" id="PGSC0003DMT400092350">
    <property type="protein sequence ID" value="PGSC0003DMT400092350"/>
    <property type="gene ID" value="PGSC0003DMG400041921"/>
</dbReference>
<reference evidence="3" key="1">
    <citation type="journal article" date="2011" name="Nature">
        <title>Genome sequence and analysis of the tuber crop potato.</title>
        <authorList>
            <consortium name="The Potato Genome Sequencing Consortium"/>
        </authorList>
    </citation>
    <scope>NUCLEOTIDE SEQUENCE [LARGE SCALE GENOMIC DNA]</scope>
    <source>
        <strain evidence="3">cv. DM1-3 516 R44</strain>
    </source>
</reference>
<feature type="region of interest" description="Disordered" evidence="1">
    <location>
        <begin position="76"/>
        <end position="95"/>
    </location>
</feature>
<dbReference type="Proteomes" id="UP000011115">
    <property type="component" value="Unassembled WGS sequence"/>
</dbReference>
<sequence length="95" mass="10377">MHDIDELKTCILAVERGMETVHDVVEKLFSLQKDTGTKVVGESLIGLEIAFCSSVLIPEGKVQVGDEMEQSACRRVVSRSSAISPKDSKREKAEG</sequence>
<proteinExistence type="predicted"/>
<protein>
    <submittedName>
        <fullName evidence="2">Uncharacterized protein</fullName>
    </submittedName>
</protein>
<dbReference type="PaxDb" id="4113-PGSC0003DMT400092350"/>
<dbReference type="AlphaFoldDB" id="M1DPM4"/>
<evidence type="ECO:0000313" key="2">
    <source>
        <dbReference type="EnsemblPlants" id="PGSC0003DMT400092350"/>
    </source>
</evidence>
<evidence type="ECO:0000256" key="1">
    <source>
        <dbReference type="SAM" id="MobiDB-lite"/>
    </source>
</evidence>
<dbReference type="InParanoid" id="M1DPM4"/>
<dbReference type="HOGENOM" id="CLU_2376862_0_0_1"/>
<evidence type="ECO:0000313" key="3">
    <source>
        <dbReference type="Proteomes" id="UP000011115"/>
    </source>
</evidence>
<organism evidence="2 3">
    <name type="scientific">Solanum tuberosum</name>
    <name type="common">Potato</name>
    <dbReference type="NCBI Taxonomy" id="4113"/>
    <lineage>
        <taxon>Eukaryota</taxon>
        <taxon>Viridiplantae</taxon>
        <taxon>Streptophyta</taxon>
        <taxon>Embryophyta</taxon>
        <taxon>Tracheophyta</taxon>
        <taxon>Spermatophyta</taxon>
        <taxon>Magnoliopsida</taxon>
        <taxon>eudicotyledons</taxon>
        <taxon>Gunneridae</taxon>
        <taxon>Pentapetalae</taxon>
        <taxon>asterids</taxon>
        <taxon>lamiids</taxon>
        <taxon>Solanales</taxon>
        <taxon>Solanaceae</taxon>
        <taxon>Solanoideae</taxon>
        <taxon>Solaneae</taxon>
        <taxon>Solanum</taxon>
    </lineage>
</organism>
<dbReference type="Gramene" id="PGSC0003DMT400092350">
    <property type="protein sequence ID" value="PGSC0003DMT400092350"/>
    <property type="gene ID" value="PGSC0003DMG400041921"/>
</dbReference>